<sequence length="323" mass="36680">MNLQQLLDIASRANDLQKEDISELVKYSQAFPYFQLPKVLLAKYEFGLPKGKGNDFLASAAISSPNRAWLKSLIEQKESWTGFNQLILEQLQKNQGPITKEENFIDDLDGELTPRPKKDVDLAQKISVLKRLGEELHEKKSSETPSVTETVSTEDETVLATEITEASPITMADEPAASLNEEVPEVEATVEEPTAIEEPKEDEKPVRKKRKSSDDDLIENIRKREKKEIKDEKKKEQIDIIKAFSKKSIKLATIQEIEANHTQNDLSAKSTKINESLITESYAKLLAKQNKKSKAIEIYQKLMVKFPDKSTYFADQIKNLEDN</sequence>
<evidence type="ECO:0000313" key="3">
    <source>
        <dbReference type="Proteomes" id="UP000642809"/>
    </source>
</evidence>
<name>A0A8J3CZU1_9BACT</name>
<reference evidence="2" key="1">
    <citation type="journal article" date="2014" name="Int. J. Syst. Evol. Microbiol.">
        <title>Complete genome sequence of Corynebacterium casei LMG S-19264T (=DSM 44701T), isolated from a smear-ripened cheese.</title>
        <authorList>
            <consortium name="US DOE Joint Genome Institute (JGI-PGF)"/>
            <person name="Walter F."/>
            <person name="Albersmeier A."/>
            <person name="Kalinowski J."/>
            <person name="Ruckert C."/>
        </authorList>
    </citation>
    <scope>NUCLEOTIDE SEQUENCE</scope>
    <source>
        <strain evidence="2">KCTC 23224</strain>
    </source>
</reference>
<dbReference type="Proteomes" id="UP000642809">
    <property type="component" value="Unassembled WGS sequence"/>
</dbReference>
<keyword evidence="3" id="KW-1185">Reference proteome</keyword>
<protein>
    <recommendedName>
        <fullName evidence="4">Tetratricopeptide repeat-containing protein</fullName>
    </recommendedName>
</protein>
<evidence type="ECO:0008006" key="4">
    <source>
        <dbReference type="Google" id="ProtNLM"/>
    </source>
</evidence>
<reference evidence="2" key="2">
    <citation type="submission" date="2020-09" db="EMBL/GenBank/DDBJ databases">
        <authorList>
            <person name="Sun Q."/>
            <person name="Kim S."/>
        </authorList>
    </citation>
    <scope>NUCLEOTIDE SEQUENCE</scope>
    <source>
        <strain evidence="2">KCTC 23224</strain>
    </source>
</reference>
<proteinExistence type="predicted"/>
<feature type="region of interest" description="Disordered" evidence="1">
    <location>
        <begin position="137"/>
        <end position="156"/>
    </location>
</feature>
<evidence type="ECO:0000256" key="1">
    <source>
        <dbReference type="SAM" id="MobiDB-lite"/>
    </source>
</evidence>
<comment type="caution">
    <text evidence="2">The sequence shown here is derived from an EMBL/GenBank/DDBJ whole genome shotgun (WGS) entry which is preliminary data.</text>
</comment>
<dbReference type="EMBL" id="BMYF01000025">
    <property type="protein sequence ID" value="GHB50227.1"/>
    <property type="molecule type" value="Genomic_DNA"/>
</dbReference>
<feature type="compositionally biased region" description="Basic and acidic residues" evidence="1">
    <location>
        <begin position="219"/>
        <end position="229"/>
    </location>
</feature>
<gene>
    <name evidence="2" type="ORF">GCM10008106_33810</name>
</gene>
<dbReference type="AlphaFoldDB" id="A0A8J3CZU1"/>
<accession>A0A8J3CZU1</accession>
<organism evidence="2 3">
    <name type="scientific">Mongoliitalea lutea</name>
    <dbReference type="NCBI Taxonomy" id="849756"/>
    <lineage>
        <taxon>Bacteria</taxon>
        <taxon>Pseudomonadati</taxon>
        <taxon>Bacteroidota</taxon>
        <taxon>Cytophagia</taxon>
        <taxon>Cytophagales</taxon>
        <taxon>Cyclobacteriaceae</taxon>
        <taxon>Mongoliitalea</taxon>
    </lineage>
</organism>
<evidence type="ECO:0000313" key="2">
    <source>
        <dbReference type="EMBL" id="GHB50227.1"/>
    </source>
</evidence>
<dbReference type="RefSeq" id="WP_189585597.1">
    <property type="nucleotide sequence ID" value="NZ_BMYF01000025.1"/>
</dbReference>
<feature type="region of interest" description="Disordered" evidence="1">
    <location>
        <begin position="180"/>
        <end position="229"/>
    </location>
</feature>